<dbReference type="EMBL" id="JAAAUY010000744">
    <property type="protein sequence ID" value="KAF9326717.1"/>
    <property type="molecule type" value="Genomic_DNA"/>
</dbReference>
<sequence>MKSIAKTLIIATALTSFTVSVPMEILKRQTVFNAATVLGCVCKDALEIPGLIPSLVVKEITFDFTTNDPWLPIISSAGIVGTTITLGVPNTVSLLSIHADVIDDKAIIGRIETPDSFASASGSLVTTTFKPVPMPVPMDAHDAFSATVTALFRSEAINIRFRGTLDATFQLPFPFKKATIKGIAFDCNNVFAGMSGMNDVTFVNLVSNTMDDANKKQTITFKVNIKSSSAIGIKAGDFTFNSVGPAGPIGTTTFKDFNLKSGDNILTAIAVIDLSLPGATEFISGLDTASATVILIGSGSSPANAALLPAIQVMKFNVVIPQKFTLNTV</sequence>
<protein>
    <submittedName>
        <fullName evidence="2">Uncharacterized protein</fullName>
    </submittedName>
</protein>
<dbReference type="AlphaFoldDB" id="A0A9P5VJ00"/>
<proteinExistence type="predicted"/>
<dbReference type="Proteomes" id="UP000696485">
    <property type="component" value="Unassembled WGS sequence"/>
</dbReference>
<name>A0A9P5VJ00_9FUNG</name>
<comment type="caution">
    <text evidence="2">The sequence shown here is derived from an EMBL/GenBank/DDBJ whole genome shotgun (WGS) entry which is preliminary data.</text>
</comment>
<keyword evidence="3" id="KW-1185">Reference proteome</keyword>
<evidence type="ECO:0000313" key="3">
    <source>
        <dbReference type="Proteomes" id="UP000696485"/>
    </source>
</evidence>
<evidence type="ECO:0000256" key="1">
    <source>
        <dbReference type="SAM" id="SignalP"/>
    </source>
</evidence>
<reference evidence="2" key="1">
    <citation type="journal article" date="2020" name="Fungal Divers.">
        <title>Resolving the Mortierellaceae phylogeny through synthesis of multi-gene phylogenetics and phylogenomics.</title>
        <authorList>
            <person name="Vandepol N."/>
            <person name="Liber J."/>
            <person name="Desiro A."/>
            <person name="Na H."/>
            <person name="Kennedy M."/>
            <person name="Barry K."/>
            <person name="Grigoriev I.V."/>
            <person name="Miller A.N."/>
            <person name="O'Donnell K."/>
            <person name="Stajich J.E."/>
            <person name="Bonito G."/>
        </authorList>
    </citation>
    <scope>NUCLEOTIDE SEQUENCE</scope>
    <source>
        <strain evidence="2">NVP1</strain>
    </source>
</reference>
<gene>
    <name evidence="2" type="ORF">BG006_009884</name>
</gene>
<keyword evidence="1" id="KW-0732">Signal</keyword>
<organism evidence="2 3">
    <name type="scientific">Podila minutissima</name>
    <dbReference type="NCBI Taxonomy" id="64525"/>
    <lineage>
        <taxon>Eukaryota</taxon>
        <taxon>Fungi</taxon>
        <taxon>Fungi incertae sedis</taxon>
        <taxon>Mucoromycota</taxon>
        <taxon>Mortierellomycotina</taxon>
        <taxon>Mortierellomycetes</taxon>
        <taxon>Mortierellales</taxon>
        <taxon>Mortierellaceae</taxon>
        <taxon>Podila</taxon>
    </lineage>
</organism>
<accession>A0A9P5VJ00</accession>
<evidence type="ECO:0000313" key="2">
    <source>
        <dbReference type="EMBL" id="KAF9326717.1"/>
    </source>
</evidence>
<feature type="chain" id="PRO_5040499723" evidence="1">
    <location>
        <begin position="21"/>
        <end position="329"/>
    </location>
</feature>
<feature type="signal peptide" evidence="1">
    <location>
        <begin position="1"/>
        <end position="20"/>
    </location>
</feature>